<dbReference type="EC" id="4.1.2.48" evidence="5"/>
<dbReference type="InterPro" id="IPR001597">
    <property type="entry name" value="ArAA_b-elim_lyase/Thr_aldolase"/>
</dbReference>
<keyword evidence="5" id="KW-0456">Lyase</keyword>
<feature type="domain" description="Aromatic amino acid beta-eliminating lyase/threonine aldolase" evidence="4">
    <location>
        <begin position="12"/>
        <end position="94"/>
    </location>
</feature>
<evidence type="ECO:0000256" key="1">
    <source>
        <dbReference type="ARBA" id="ARBA00001933"/>
    </source>
</evidence>
<dbReference type="GO" id="GO:0016829">
    <property type="term" value="F:lyase activity"/>
    <property type="evidence" value="ECO:0007669"/>
    <property type="project" value="UniProtKB-KW"/>
</dbReference>
<dbReference type="Gene3D" id="3.40.640.10">
    <property type="entry name" value="Type I PLP-dependent aspartate aminotransferase-like (Major domain)"/>
    <property type="match status" value="1"/>
</dbReference>
<sequence>MQPLHSTASFSFASDNYSGVHPEMLAAINAANGGHEPAYGYDVYTARLGEMIKEHFGAAASVYPVFNGTGANITGLTATLPRFGSIVCAKTAHIN</sequence>
<reference evidence="5 6" key="1">
    <citation type="submission" date="2018-06" db="EMBL/GenBank/DDBJ databases">
        <authorList>
            <consortium name="Pathogen Informatics"/>
            <person name="Doyle S."/>
        </authorList>
    </citation>
    <scope>NUCLEOTIDE SEQUENCE [LARGE SCALE GENOMIC DNA]</scope>
    <source>
        <strain evidence="5 6">NCTC10293</strain>
    </source>
</reference>
<protein>
    <submittedName>
        <fullName evidence="5">Low specificity L-threonine aldolase</fullName>
        <ecNumber evidence="5">4.1.2.48</ecNumber>
    </submittedName>
</protein>
<keyword evidence="3" id="KW-0663">Pyridoxal phosphate</keyword>
<proteinExistence type="predicted"/>
<evidence type="ECO:0000256" key="3">
    <source>
        <dbReference type="ARBA" id="ARBA00022898"/>
    </source>
</evidence>
<dbReference type="AlphaFoldDB" id="A0A378R4F0"/>
<dbReference type="GO" id="GO:0006520">
    <property type="term" value="P:amino acid metabolic process"/>
    <property type="evidence" value="ECO:0007669"/>
    <property type="project" value="InterPro"/>
</dbReference>
<dbReference type="InterPro" id="IPR015424">
    <property type="entry name" value="PyrdxlP-dep_Trfase"/>
</dbReference>
<accession>A0A378R4F0</accession>
<name>A0A378R4F0_9GAMM</name>
<comment type="subunit">
    <text evidence="2">Homotetramer.</text>
</comment>
<dbReference type="EMBL" id="UGQE01000001">
    <property type="protein sequence ID" value="STZ10074.1"/>
    <property type="molecule type" value="Genomic_DNA"/>
</dbReference>
<evidence type="ECO:0000259" key="4">
    <source>
        <dbReference type="Pfam" id="PF01212"/>
    </source>
</evidence>
<comment type="cofactor">
    <cofactor evidence="1">
        <name>pyridoxal 5'-phosphate</name>
        <dbReference type="ChEBI" id="CHEBI:597326"/>
    </cofactor>
</comment>
<dbReference type="Pfam" id="PF01212">
    <property type="entry name" value="Beta_elim_lyase"/>
    <property type="match status" value="1"/>
</dbReference>
<dbReference type="SUPFAM" id="SSF53383">
    <property type="entry name" value="PLP-dependent transferases"/>
    <property type="match status" value="1"/>
</dbReference>
<dbReference type="InterPro" id="IPR015421">
    <property type="entry name" value="PyrdxlP-dep_Trfase_major"/>
</dbReference>
<evidence type="ECO:0000313" key="6">
    <source>
        <dbReference type="Proteomes" id="UP000255279"/>
    </source>
</evidence>
<evidence type="ECO:0000313" key="5">
    <source>
        <dbReference type="EMBL" id="STZ10074.1"/>
    </source>
</evidence>
<gene>
    <name evidence="5" type="primary">ltaE_2</name>
    <name evidence="5" type="ORF">NCTC10293_00396</name>
</gene>
<organism evidence="5 6">
    <name type="scientific">Moraxella caviae</name>
    <dbReference type="NCBI Taxonomy" id="34060"/>
    <lineage>
        <taxon>Bacteria</taxon>
        <taxon>Pseudomonadati</taxon>
        <taxon>Pseudomonadota</taxon>
        <taxon>Gammaproteobacteria</taxon>
        <taxon>Moraxellales</taxon>
        <taxon>Moraxellaceae</taxon>
        <taxon>Moraxella</taxon>
    </lineage>
</organism>
<evidence type="ECO:0000256" key="2">
    <source>
        <dbReference type="ARBA" id="ARBA00011881"/>
    </source>
</evidence>
<dbReference type="Proteomes" id="UP000255279">
    <property type="component" value="Unassembled WGS sequence"/>
</dbReference>